<dbReference type="InterPro" id="IPR016035">
    <property type="entry name" value="Acyl_Trfase/lysoPLipase"/>
</dbReference>
<dbReference type="PANTHER" id="PTHR42681">
    <property type="entry name" value="MALONYL-COA-ACYL CARRIER PROTEIN TRANSACYLASE, MITOCHONDRIAL"/>
    <property type="match status" value="1"/>
</dbReference>
<keyword evidence="1 4" id="KW-0808">Transferase</keyword>
<accession>A0A9D1FB23</accession>
<dbReference type="InterPro" id="IPR050858">
    <property type="entry name" value="Mal-CoA-ACP_Trans/PKS_FabD"/>
</dbReference>
<dbReference type="InterPro" id="IPR001227">
    <property type="entry name" value="Ac_transferase_dom_sf"/>
</dbReference>
<dbReference type="InterPro" id="IPR004410">
    <property type="entry name" value="Malonyl_CoA-ACP_transAc_FabD"/>
</dbReference>
<dbReference type="EMBL" id="DVJJ01000143">
    <property type="protein sequence ID" value="HIS65563.1"/>
    <property type="molecule type" value="Genomic_DNA"/>
</dbReference>
<comment type="caution">
    <text evidence="7">The sequence shown here is derived from an EMBL/GenBank/DDBJ whole genome shotgun (WGS) entry which is preliminary data.</text>
</comment>
<feature type="active site" evidence="5">
    <location>
        <position position="86"/>
    </location>
</feature>
<dbReference type="PIRSF" id="PIRSF000446">
    <property type="entry name" value="Mct"/>
    <property type="match status" value="1"/>
</dbReference>
<evidence type="ECO:0000259" key="6">
    <source>
        <dbReference type="SMART" id="SM00827"/>
    </source>
</evidence>
<gene>
    <name evidence="7" type="primary">fabD</name>
    <name evidence="7" type="ORF">IAA83_09380</name>
</gene>
<evidence type="ECO:0000313" key="7">
    <source>
        <dbReference type="EMBL" id="HIS65563.1"/>
    </source>
</evidence>
<proteinExistence type="inferred from homology"/>
<evidence type="ECO:0000256" key="5">
    <source>
        <dbReference type="PIRSR" id="PIRSR000446-1"/>
    </source>
</evidence>
<dbReference type="GO" id="GO:0004314">
    <property type="term" value="F:[acyl-carrier-protein] S-malonyltransferase activity"/>
    <property type="evidence" value="ECO:0007669"/>
    <property type="project" value="UniProtKB-EC"/>
</dbReference>
<protein>
    <recommendedName>
        <fullName evidence="4">Malonyl CoA-acyl carrier protein transacylase</fullName>
        <ecNumber evidence="4">2.3.1.39</ecNumber>
    </recommendedName>
</protein>
<dbReference type="InterPro" id="IPR016036">
    <property type="entry name" value="Malonyl_transacylase_ACP-bd"/>
</dbReference>
<evidence type="ECO:0000256" key="1">
    <source>
        <dbReference type="ARBA" id="ARBA00022679"/>
    </source>
</evidence>
<dbReference type="AlphaFoldDB" id="A0A9D1FB23"/>
<keyword evidence="2 4" id="KW-0012">Acyltransferase</keyword>
<dbReference type="PANTHER" id="PTHR42681:SF1">
    <property type="entry name" value="MALONYL-COA-ACYL CARRIER PROTEIN TRANSACYLASE, MITOCHONDRIAL"/>
    <property type="match status" value="1"/>
</dbReference>
<dbReference type="FunFam" id="3.30.70.250:FF:000001">
    <property type="entry name" value="Malonyl CoA-acyl carrier protein transacylase"/>
    <property type="match status" value="1"/>
</dbReference>
<dbReference type="Pfam" id="PF00698">
    <property type="entry name" value="Acyl_transf_1"/>
    <property type="match status" value="1"/>
</dbReference>
<dbReference type="InterPro" id="IPR014043">
    <property type="entry name" value="Acyl_transferase_dom"/>
</dbReference>
<dbReference type="GO" id="GO:0006633">
    <property type="term" value="P:fatty acid biosynthetic process"/>
    <property type="evidence" value="ECO:0007669"/>
    <property type="project" value="TreeGrafter"/>
</dbReference>
<dbReference type="NCBIfam" id="TIGR00128">
    <property type="entry name" value="fabD"/>
    <property type="match status" value="1"/>
</dbReference>
<sequence length="309" mass="33098">MKLAFLYAGQGSQTPGMGKDLYEAYPAFRQVLDNATVDFDLKKTCFEGEHLNETKYTQPCMVAFAAGVTAVLKENGIEPELAAGLSLGEYSALCAAGVWDAPTAISLAAFRGNAMTEAAKGIDSAMVAVLNLDRAKLQEACDKAADLGVVQIANYNCPGQLVIAGEKAAVEQAAVYAKELGARRCMPLNTSGPFHTKLLEPASKALHDYFQTISFGEMRFPVLFNCLGNVKEDNATIQSLLERQVMSSVYMEDTIRRMAELSVDTIVEIGPGKVLSGFVKKTAADIKTYAITTAEDLQSVVAELKGAAQ</sequence>
<dbReference type="EC" id="2.3.1.39" evidence="4"/>
<dbReference type="InterPro" id="IPR024925">
    <property type="entry name" value="Malonyl_CoA-ACP_transAc"/>
</dbReference>
<comment type="catalytic activity">
    <reaction evidence="3 4">
        <text>holo-[ACP] + malonyl-CoA = malonyl-[ACP] + CoA</text>
        <dbReference type="Rhea" id="RHEA:41792"/>
        <dbReference type="Rhea" id="RHEA-COMP:9623"/>
        <dbReference type="Rhea" id="RHEA-COMP:9685"/>
        <dbReference type="ChEBI" id="CHEBI:57287"/>
        <dbReference type="ChEBI" id="CHEBI:57384"/>
        <dbReference type="ChEBI" id="CHEBI:64479"/>
        <dbReference type="ChEBI" id="CHEBI:78449"/>
        <dbReference type="EC" id="2.3.1.39"/>
    </reaction>
</comment>
<reference evidence="7" key="1">
    <citation type="submission" date="2020-10" db="EMBL/GenBank/DDBJ databases">
        <authorList>
            <person name="Gilroy R."/>
        </authorList>
    </citation>
    <scope>NUCLEOTIDE SEQUENCE</scope>
    <source>
        <strain evidence="7">ChiBcec16-1751</strain>
    </source>
</reference>
<feature type="domain" description="Malonyl-CoA:ACP transacylase (MAT)" evidence="6">
    <location>
        <begin position="6"/>
        <end position="307"/>
    </location>
</feature>
<dbReference type="SUPFAM" id="SSF52151">
    <property type="entry name" value="FabD/lysophospholipase-like"/>
    <property type="match status" value="1"/>
</dbReference>
<organism evidence="7 8">
    <name type="scientific">Candidatus Avoscillospira avistercoris</name>
    <dbReference type="NCBI Taxonomy" id="2840707"/>
    <lineage>
        <taxon>Bacteria</taxon>
        <taxon>Bacillati</taxon>
        <taxon>Bacillota</taxon>
        <taxon>Clostridia</taxon>
        <taxon>Eubacteriales</taxon>
        <taxon>Oscillospiraceae</taxon>
        <taxon>Oscillospiraceae incertae sedis</taxon>
        <taxon>Candidatus Avoscillospira</taxon>
    </lineage>
</organism>
<dbReference type="Gene3D" id="3.30.70.250">
    <property type="entry name" value="Malonyl-CoA ACP transacylase, ACP-binding"/>
    <property type="match status" value="1"/>
</dbReference>
<reference evidence="7" key="2">
    <citation type="journal article" date="2021" name="PeerJ">
        <title>Extensive microbial diversity within the chicken gut microbiome revealed by metagenomics and culture.</title>
        <authorList>
            <person name="Gilroy R."/>
            <person name="Ravi A."/>
            <person name="Getino M."/>
            <person name="Pursley I."/>
            <person name="Horton D.L."/>
            <person name="Alikhan N.F."/>
            <person name="Baker D."/>
            <person name="Gharbi K."/>
            <person name="Hall N."/>
            <person name="Watson M."/>
            <person name="Adriaenssens E.M."/>
            <person name="Foster-Nyarko E."/>
            <person name="Jarju S."/>
            <person name="Secka A."/>
            <person name="Antonio M."/>
            <person name="Oren A."/>
            <person name="Chaudhuri R.R."/>
            <person name="La Ragione R."/>
            <person name="Hildebrand F."/>
            <person name="Pallen M.J."/>
        </authorList>
    </citation>
    <scope>NUCLEOTIDE SEQUENCE</scope>
    <source>
        <strain evidence="7">ChiBcec16-1751</strain>
    </source>
</reference>
<evidence type="ECO:0000256" key="3">
    <source>
        <dbReference type="ARBA" id="ARBA00048462"/>
    </source>
</evidence>
<comment type="similarity">
    <text evidence="4">Belongs to the fabD family.</text>
</comment>
<evidence type="ECO:0000313" key="8">
    <source>
        <dbReference type="Proteomes" id="UP000886741"/>
    </source>
</evidence>
<feature type="active site" evidence="5">
    <location>
        <position position="195"/>
    </location>
</feature>
<evidence type="ECO:0000256" key="4">
    <source>
        <dbReference type="PIRNR" id="PIRNR000446"/>
    </source>
</evidence>
<dbReference type="Gene3D" id="3.40.366.10">
    <property type="entry name" value="Malonyl-Coenzyme A Acyl Carrier Protein, domain 2"/>
    <property type="match status" value="1"/>
</dbReference>
<dbReference type="SUPFAM" id="SSF55048">
    <property type="entry name" value="Probable ACP-binding domain of malonyl-CoA ACP transacylase"/>
    <property type="match status" value="1"/>
</dbReference>
<dbReference type="GO" id="GO:0005829">
    <property type="term" value="C:cytosol"/>
    <property type="evidence" value="ECO:0007669"/>
    <property type="project" value="TreeGrafter"/>
</dbReference>
<evidence type="ECO:0000256" key="2">
    <source>
        <dbReference type="ARBA" id="ARBA00023315"/>
    </source>
</evidence>
<dbReference type="Proteomes" id="UP000886741">
    <property type="component" value="Unassembled WGS sequence"/>
</dbReference>
<dbReference type="SMART" id="SM00827">
    <property type="entry name" value="PKS_AT"/>
    <property type="match status" value="1"/>
</dbReference>
<name>A0A9D1FB23_9FIRM</name>